<dbReference type="Gene3D" id="3.30.420.10">
    <property type="entry name" value="Ribonuclease H-like superfamily/Ribonuclease H"/>
    <property type="match status" value="1"/>
</dbReference>
<organism evidence="1 2">
    <name type="scientific">Taxus chinensis</name>
    <name type="common">Chinese yew</name>
    <name type="synonym">Taxus wallichiana var. chinensis</name>
    <dbReference type="NCBI Taxonomy" id="29808"/>
    <lineage>
        <taxon>Eukaryota</taxon>
        <taxon>Viridiplantae</taxon>
        <taxon>Streptophyta</taxon>
        <taxon>Embryophyta</taxon>
        <taxon>Tracheophyta</taxon>
        <taxon>Spermatophyta</taxon>
        <taxon>Pinopsida</taxon>
        <taxon>Pinidae</taxon>
        <taxon>Conifers II</taxon>
        <taxon>Cupressales</taxon>
        <taxon>Taxaceae</taxon>
        <taxon>Taxus</taxon>
    </lineage>
</organism>
<comment type="caution">
    <text evidence="1">The sequence shown here is derived from an EMBL/GenBank/DDBJ whole genome shotgun (WGS) entry which is preliminary data.</text>
</comment>
<dbReference type="EMBL" id="JAHRHJ020000003">
    <property type="protein sequence ID" value="KAH9321538.1"/>
    <property type="molecule type" value="Genomic_DNA"/>
</dbReference>
<reference evidence="1 2" key="1">
    <citation type="journal article" date="2021" name="Nat. Plants">
        <title>The Taxus genome provides insights into paclitaxel biosynthesis.</title>
        <authorList>
            <person name="Xiong X."/>
            <person name="Gou J."/>
            <person name="Liao Q."/>
            <person name="Li Y."/>
            <person name="Zhou Q."/>
            <person name="Bi G."/>
            <person name="Li C."/>
            <person name="Du R."/>
            <person name="Wang X."/>
            <person name="Sun T."/>
            <person name="Guo L."/>
            <person name="Liang H."/>
            <person name="Lu P."/>
            <person name="Wu Y."/>
            <person name="Zhang Z."/>
            <person name="Ro D.K."/>
            <person name="Shang Y."/>
            <person name="Huang S."/>
            <person name="Yan J."/>
        </authorList>
    </citation>
    <scope>NUCLEOTIDE SEQUENCE [LARGE SCALE GENOMIC DNA]</scope>
    <source>
        <strain evidence="1">Ta-2019</strain>
    </source>
</reference>
<feature type="non-terminal residue" evidence="1">
    <location>
        <position position="1"/>
    </location>
</feature>
<dbReference type="PANTHER" id="PTHR47266">
    <property type="entry name" value="ENDONUCLEASE-RELATED"/>
    <property type="match status" value="1"/>
</dbReference>
<dbReference type="InterPro" id="IPR052160">
    <property type="entry name" value="Gypsy_RT_Integrase-like"/>
</dbReference>
<gene>
    <name evidence="1" type="ORF">KI387_016177</name>
</gene>
<feature type="non-terminal residue" evidence="1">
    <location>
        <position position="82"/>
    </location>
</feature>
<evidence type="ECO:0000313" key="2">
    <source>
        <dbReference type="Proteomes" id="UP000824469"/>
    </source>
</evidence>
<accession>A0AA38GHD2</accession>
<name>A0AA38GHD2_TAXCH</name>
<dbReference type="Proteomes" id="UP000824469">
    <property type="component" value="Unassembled WGS sequence"/>
</dbReference>
<sequence>TLYKDCKYYCKACDHYQCLRKLGQRDEIPLRPIISVEPFEKWAIDFVGPISPTARRTGSHYIITCTDYLTWRVESAPMKDYT</sequence>
<evidence type="ECO:0000313" key="1">
    <source>
        <dbReference type="EMBL" id="KAH9321538.1"/>
    </source>
</evidence>
<dbReference type="SUPFAM" id="SSF53098">
    <property type="entry name" value="Ribonuclease H-like"/>
    <property type="match status" value="1"/>
</dbReference>
<dbReference type="InterPro" id="IPR012337">
    <property type="entry name" value="RNaseH-like_sf"/>
</dbReference>
<proteinExistence type="predicted"/>
<protein>
    <submittedName>
        <fullName evidence="1">Uncharacterized protein</fullName>
    </submittedName>
</protein>
<dbReference type="GO" id="GO:0003676">
    <property type="term" value="F:nucleic acid binding"/>
    <property type="evidence" value="ECO:0007669"/>
    <property type="project" value="InterPro"/>
</dbReference>
<keyword evidence="2" id="KW-1185">Reference proteome</keyword>
<dbReference type="AlphaFoldDB" id="A0AA38GHD2"/>
<dbReference type="InterPro" id="IPR036397">
    <property type="entry name" value="RNaseH_sf"/>
</dbReference>